<keyword evidence="6 8" id="KW-0342">GTP-binding</keyword>
<evidence type="ECO:0000256" key="1">
    <source>
        <dbReference type="ARBA" id="ARBA00007733"/>
    </source>
</evidence>
<dbReference type="NCBIfam" id="TIGR00487">
    <property type="entry name" value="IF-2"/>
    <property type="match status" value="1"/>
</dbReference>
<dbReference type="InterPro" id="IPR009000">
    <property type="entry name" value="Transl_B-barrel_sf"/>
</dbReference>
<feature type="binding site" evidence="8">
    <location>
        <begin position="364"/>
        <end position="371"/>
    </location>
    <ligand>
        <name>GTP</name>
        <dbReference type="ChEBI" id="CHEBI:37565"/>
    </ligand>
</feature>
<dbReference type="Pfam" id="PF00009">
    <property type="entry name" value="GTP_EFTU"/>
    <property type="match status" value="1"/>
</dbReference>
<feature type="compositionally biased region" description="Low complexity" evidence="10">
    <location>
        <begin position="78"/>
        <end position="87"/>
    </location>
</feature>
<evidence type="ECO:0000256" key="10">
    <source>
        <dbReference type="SAM" id="MobiDB-lite"/>
    </source>
</evidence>
<feature type="compositionally biased region" description="Polar residues" evidence="10">
    <location>
        <begin position="137"/>
        <end position="154"/>
    </location>
</feature>
<feature type="compositionally biased region" description="Polar residues" evidence="10">
    <location>
        <begin position="88"/>
        <end position="97"/>
    </location>
</feature>
<keyword evidence="3 8" id="KW-0396">Initiation factor</keyword>
<evidence type="ECO:0000256" key="9">
    <source>
        <dbReference type="RuleBase" id="RU000644"/>
    </source>
</evidence>
<keyword evidence="13" id="KW-1185">Reference proteome</keyword>
<dbReference type="Pfam" id="PF11987">
    <property type="entry name" value="IF-2"/>
    <property type="match status" value="1"/>
</dbReference>
<dbReference type="SUPFAM" id="SSF52540">
    <property type="entry name" value="P-loop containing nucleoside triphosphate hydrolases"/>
    <property type="match status" value="1"/>
</dbReference>
<dbReference type="Gene3D" id="1.10.10.2480">
    <property type="match status" value="1"/>
</dbReference>
<organism evidence="12 13">
    <name type="scientific">Ferviditalea candida</name>
    <dbReference type="NCBI Taxonomy" id="3108399"/>
    <lineage>
        <taxon>Bacteria</taxon>
        <taxon>Bacillati</taxon>
        <taxon>Bacillota</taxon>
        <taxon>Bacilli</taxon>
        <taxon>Bacillales</taxon>
        <taxon>Paenibacillaceae</taxon>
        <taxon>Ferviditalea</taxon>
    </lineage>
</organism>
<dbReference type="EMBL" id="JAYJLD010000006">
    <property type="protein sequence ID" value="MEB3101119.1"/>
    <property type="molecule type" value="Genomic_DNA"/>
</dbReference>
<dbReference type="InterPro" id="IPR005225">
    <property type="entry name" value="Small_GTP-bd"/>
</dbReference>
<comment type="caution">
    <text evidence="12">The sequence shown here is derived from an EMBL/GenBank/DDBJ whole genome shotgun (WGS) entry which is preliminary data.</text>
</comment>
<proteinExistence type="inferred from homology"/>
<dbReference type="PROSITE" id="PS01176">
    <property type="entry name" value="IF2"/>
    <property type="match status" value="1"/>
</dbReference>
<feature type="binding site" evidence="8">
    <location>
        <begin position="464"/>
        <end position="467"/>
    </location>
    <ligand>
        <name>GTP</name>
        <dbReference type="ChEBI" id="CHEBI:37565"/>
    </ligand>
</feature>
<reference evidence="12" key="1">
    <citation type="submission" date="2023-12" db="EMBL/GenBank/DDBJ databases">
        <title>Fervidustalea candida gen. nov., sp. nov., a novel member of the family Paenibacillaceae isolated from a geothermal area.</title>
        <authorList>
            <person name="Li W.-J."/>
            <person name="Jiao J.-Y."/>
            <person name="Chen Y."/>
        </authorList>
    </citation>
    <scope>NUCLEOTIDE SEQUENCE</scope>
    <source>
        <strain evidence="12">SYSU GA230002</strain>
    </source>
</reference>
<dbReference type="Gene3D" id="2.40.30.10">
    <property type="entry name" value="Translation factors"/>
    <property type="match status" value="2"/>
</dbReference>
<feature type="domain" description="Tr-type G" evidence="11">
    <location>
        <begin position="355"/>
        <end position="524"/>
    </location>
</feature>
<evidence type="ECO:0000256" key="2">
    <source>
        <dbReference type="ARBA" id="ARBA00020675"/>
    </source>
</evidence>
<dbReference type="InterPro" id="IPR053905">
    <property type="entry name" value="EF-G-like_DII"/>
</dbReference>
<dbReference type="InterPro" id="IPR044145">
    <property type="entry name" value="IF2_II"/>
</dbReference>
<dbReference type="PANTHER" id="PTHR43381:SF5">
    <property type="entry name" value="TR-TYPE G DOMAIN-CONTAINING PROTEIN"/>
    <property type="match status" value="1"/>
</dbReference>
<evidence type="ECO:0000256" key="3">
    <source>
        <dbReference type="ARBA" id="ARBA00022540"/>
    </source>
</evidence>
<dbReference type="Pfam" id="PF22042">
    <property type="entry name" value="EF-G_D2"/>
    <property type="match status" value="1"/>
</dbReference>
<evidence type="ECO:0000256" key="4">
    <source>
        <dbReference type="ARBA" id="ARBA00022741"/>
    </source>
</evidence>
<dbReference type="GO" id="GO:0003743">
    <property type="term" value="F:translation initiation factor activity"/>
    <property type="evidence" value="ECO:0007669"/>
    <property type="project" value="UniProtKB-KW"/>
</dbReference>
<dbReference type="CDD" id="cd01887">
    <property type="entry name" value="IF2_eIF5B"/>
    <property type="match status" value="1"/>
</dbReference>
<keyword evidence="5 8" id="KW-0648">Protein biosynthesis</keyword>
<evidence type="ECO:0000259" key="11">
    <source>
        <dbReference type="PROSITE" id="PS51722"/>
    </source>
</evidence>
<dbReference type="InterPro" id="IPR036925">
    <property type="entry name" value="TIF_IF2_dom3_sf"/>
</dbReference>
<dbReference type="CDD" id="cd03692">
    <property type="entry name" value="mtIF2_IVc"/>
    <property type="match status" value="1"/>
</dbReference>
<dbReference type="Gene3D" id="3.40.50.10050">
    <property type="entry name" value="Translation initiation factor IF- 2, domain 3"/>
    <property type="match status" value="1"/>
</dbReference>
<evidence type="ECO:0000256" key="5">
    <source>
        <dbReference type="ARBA" id="ARBA00022917"/>
    </source>
</evidence>
<feature type="compositionally biased region" description="Low complexity" evidence="10">
    <location>
        <begin position="102"/>
        <end position="121"/>
    </location>
</feature>
<feature type="compositionally biased region" description="Basic and acidic residues" evidence="10">
    <location>
        <begin position="225"/>
        <end position="235"/>
    </location>
</feature>
<comment type="similarity">
    <text evidence="1 8 9">Belongs to the TRAFAC class translation factor GTPase superfamily. Classic translation factor GTPase family. IF-2 subfamily.</text>
</comment>
<dbReference type="Pfam" id="PF04760">
    <property type="entry name" value="IF2_N"/>
    <property type="match status" value="2"/>
</dbReference>
<dbReference type="InterPro" id="IPR000795">
    <property type="entry name" value="T_Tr_GTP-bd_dom"/>
</dbReference>
<feature type="compositionally biased region" description="Basic and acidic residues" evidence="10">
    <location>
        <begin position="172"/>
        <end position="185"/>
    </location>
</feature>
<evidence type="ECO:0000256" key="6">
    <source>
        <dbReference type="ARBA" id="ARBA00023134"/>
    </source>
</evidence>
<accession>A0ABU5ZF38</accession>
<dbReference type="Gene3D" id="3.40.50.300">
    <property type="entry name" value="P-loop containing nucleotide triphosphate hydrolases"/>
    <property type="match status" value="1"/>
</dbReference>
<feature type="region of interest" description="G-domain" evidence="8">
    <location>
        <begin position="358"/>
        <end position="506"/>
    </location>
</feature>
<dbReference type="InterPro" id="IPR023115">
    <property type="entry name" value="TIF_IF2_dom3"/>
</dbReference>
<name>A0ABU5ZF38_9BACL</name>
<evidence type="ECO:0000313" key="12">
    <source>
        <dbReference type="EMBL" id="MEB3101119.1"/>
    </source>
</evidence>
<protein>
    <recommendedName>
        <fullName evidence="2 8">Translation initiation factor IF-2</fullName>
    </recommendedName>
</protein>
<comment type="function">
    <text evidence="7 8 9">One of the essential components for the initiation of protein synthesis. Protects formylmethionyl-tRNA from spontaneous hydrolysis and promotes its binding to the 30S ribosomal subunits. Also involved in the hydrolysis of GTP during the formation of the 70S ribosomal complex.</text>
</comment>
<dbReference type="PROSITE" id="PS51722">
    <property type="entry name" value="G_TR_2"/>
    <property type="match status" value="1"/>
</dbReference>
<dbReference type="InterPro" id="IPR027417">
    <property type="entry name" value="P-loop_NTPase"/>
</dbReference>
<feature type="binding site" evidence="8">
    <location>
        <begin position="410"/>
        <end position="414"/>
    </location>
    <ligand>
        <name>GTP</name>
        <dbReference type="ChEBI" id="CHEBI:37565"/>
    </ligand>
</feature>
<feature type="region of interest" description="Disordered" evidence="10">
    <location>
        <begin position="67"/>
        <end position="269"/>
    </location>
</feature>
<dbReference type="HAMAP" id="MF_00100_B">
    <property type="entry name" value="IF_2_B"/>
    <property type="match status" value="1"/>
</dbReference>
<evidence type="ECO:0000256" key="8">
    <source>
        <dbReference type="HAMAP-Rule" id="MF_00100"/>
    </source>
</evidence>
<evidence type="ECO:0000313" key="13">
    <source>
        <dbReference type="Proteomes" id="UP001310386"/>
    </source>
</evidence>
<keyword evidence="4 8" id="KW-0547">Nucleotide-binding</keyword>
<gene>
    <name evidence="8 12" type="primary">infB</name>
    <name evidence="12" type="ORF">VF724_05525</name>
</gene>
<dbReference type="Proteomes" id="UP001310386">
    <property type="component" value="Unassembled WGS sequence"/>
</dbReference>
<evidence type="ECO:0000256" key="7">
    <source>
        <dbReference type="ARBA" id="ARBA00025162"/>
    </source>
</evidence>
<dbReference type="SUPFAM" id="SSF50447">
    <property type="entry name" value="Translation proteins"/>
    <property type="match status" value="2"/>
</dbReference>
<dbReference type="InterPro" id="IPR006847">
    <property type="entry name" value="IF2_N"/>
</dbReference>
<dbReference type="InterPro" id="IPR000178">
    <property type="entry name" value="TF_IF2_bacterial-like"/>
</dbReference>
<keyword evidence="8" id="KW-0963">Cytoplasm</keyword>
<dbReference type="CDD" id="cd03702">
    <property type="entry name" value="IF2_mtIF2_II"/>
    <property type="match status" value="1"/>
</dbReference>
<dbReference type="RefSeq" id="WP_371753238.1">
    <property type="nucleotide sequence ID" value="NZ_JAYJLD010000006.1"/>
</dbReference>
<sequence length="853" mass="93162">MTKQDNKDKLRVYEYAKSLNMSSKEIITILKRVNIPVNNHMSVMEPEAVEAVERFFHEIKSNAAAKRAANEGGGFTGAKPAKPPQQASAVPTASVRPQQAGAVPTAPVRPPQQAQAAEPQTSVAENNRPGKPDEKTQAFSPSTRSAGQQPSAAKQRQDHNNKPKPATPQRNARQEAVRSKPEHANKQTPPPVSPGKTVVKKDNTFDEEAGVNLNSTKGKTTKKTKSNEKRFDDNRANGSKNIPMKPGGRTHGKGKNKYQQQAPQKPKVDNTPKKIIVRGNMTVGELAKALHKDASEVIKKLLFLGVMATINQELELDAIQLIADEYKVEVEIKIPVDEDNFESVEETDDPADLTERPPVVTIMGHVDHGKTTLLDAIRHTRVTEGEAGGITQHIGAYQVEINGKKITFLDTPGHEAFTTMRARGAQVTDITILVVAADDGVKPQTVEAINHAKAAKVPIIVAVNKIDKPDANPDKVKQELTEYGLVPEEWGGDNIFVNVSAKQRTGINEILEMILLVAEVQELKANPNKRARGTVIEAELDKGRGPVATVLIQSGTLNVGDAFVAGVCFGRVRAMVNDKGRRVKEALPSTPIEITGLTEVPRAGDPFIVFEDERKAREIADRRGIKLRQSELNANKRVTLDDLYQHIKEGEMKGLNVIIKADVQGSVEALKGSLEKIDVEGVRVNILHTGVGAITESDIILASASNAIIIGFNVRPEAAAKAVAEQEKVDIRLHRVIYNVIDEIEAAMKGMLDPEYKENVIGHAEVRNVFKISKVGNIAGCMVTSGKITRSAEVRLIRNGIVVFEGKIDSLKRFKDDAKEVAQGYECGITLDRYNDIKEGDIIEAFVMEAVER</sequence>
<dbReference type="NCBIfam" id="TIGR00231">
    <property type="entry name" value="small_GTP"/>
    <property type="match status" value="1"/>
</dbReference>
<dbReference type="InterPro" id="IPR015760">
    <property type="entry name" value="TIF_IF2"/>
</dbReference>
<dbReference type="SUPFAM" id="SSF52156">
    <property type="entry name" value="Initiation factor IF2/eIF5b, domain 3"/>
    <property type="match status" value="1"/>
</dbReference>
<comment type="subcellular location">
    <subcellularLocation>
        <location evidence="8">Cytoplasm</location>
    </subcellularLocation>
</comment>
<dbReference type="PANTHER" id="PTHR43381">
    <property type="entry name" value="TRANSLATION INITIATION FACTOR IF-2-RELATED"/>
    <property type="match status" value="1"/>
</dbReference>